<dbReference type="GO" id="GO:0005886">
    <property type="term" value="C:plasma membrane"/>
    <property type="evidence" value="ECO:0007669"/>
    <property type="project" value="TreeGrafter"/>
</dbReference>
<protein>
    <submittedName>
        <fullName evidence="10">Two pore domain potassium channel family protein</fullName>
    </submittedName>
</protein>
<evidence type="ECO:0000256" key="1">
    <source>
        <dbReference type="ARBA" id="ARBA00004141"/>
    </source>
</evidence>
<comment type="caution">
    <text evidence="10">The sequence shown here is derived from an EMBL/GenBank/DDBJ whole genome shotgun (WGS) entry which is preliminary data.</text>
</comment>
<dbReference type="InterPro" id="IPR003280">
    <property type="entry name" value="2pore_dom_K_chnl"/>
</dbReference>
<reference evidence="10 11" key="1">
    <citation type="submission" date="2018-10" db="EMBL/GenBank/DDBJ databases">
        <title>Histidinibacterium lentulum gen. nov., sp. nov., a marine bacterium from the culture broth of Picochlorum sp. 122.</title>
        <authorList>
            <person name="Wang G."/>
        </authorList>
    </citation>
    <scope>NUCLEOTIDE SEQUENCE [LARGE SCALE GENOMIC DNA]</scope>
    <source>
        <strain evidence="10 11">B17</strain>
    </source>
</reference>
<dbReference type="EMBL" id="RDRB01000002">
    <property type="protein sequence ID" value="ROU03326.1"/>
    <property type="molecule type" value="Genomic_DNA"/>
</dbReference>
<dbReference type="Proteomes" id="UP000268016">
    <property type="component" value="Unassembled WGS sequence"/>
</dbReference>
<feature type="transmembrane region" description="Helical" evidence="8">
    <location>
        <begin position="47"/>
        <end position="66"/>
    </location>
</feature>
<keyword evidence="2" id="KW-0813">Transport</keyword>
<evidence type="ECO:0000259" key="9">
    <source>
        <dbReference type="Pfam" id="PF07885"/>
    </source>
</evidence>
<accession>A0A3N2R7M6</accession>
<dbReference type="InterPro" id="IPR013099">
    <property type="entry name" value="K_chnl_dom"/>
</dbReference>
<dbReference type="PANTHER" id="PTHR11003:SF291">
    <property type="entry name" value="IP11374P"/>
    <property type="match status" value="1"/>
</dbReference>
<evidence type="ECO:0000313" key="10">
    <source>
        <dbReference type="EMBL" id="ROU03326.1"/>
    </source>
</evidence>
<dbReference type="RefSeq" id="WP_123640861.1">
    <property type="nucleotide sequence ID" value="NZ_ML119082.1"/>
</dbReference>
<sequence>MSAMTSLFRGLADAFSSAKVRSLLAFTFALIALATVVFWLLEDWSLLQAAFFAVATISTVGYGDVVPETVAGRIFCMVYILVGLGVFVAAATAVAEALIARREQDLSPGGDRDGNGG</sequence>
<dbReference type="PANTHER" id="PTHR11003">
    <property type="entry name" value="POTASSIUM CHANNEL, SUBFAMILY K"/>
    <property type="match status" value="1"/>
</dbReference>
<feature type="transmembrane region" description="Helical" evidence="8">
    <location>
        <begin position="78"/>
        <end position="100"/>
    </location>
</feature>
<dbReference type="SUPFAM" id="SSF81324">
    <property type="entry name" value="Voltage-gated potassium channels"/>
    <property type="match status" value="1"/>
</dbReference>
<name>A0A3N2R7M6_9RHOB</name>
<evidence type="ECO:0000256" key="8">
    <source>
        <dbReference type="SAM" id="Phobius"/>
    </source>
</evidence>
<dbReference type="OrthoDB" id="9799090at2"/>
<evidence type="ECO:0000256" key="3">
    <source>
        <dbReference type="ARBA" id="ARBA00022692"/>
    </source>
</evidence>
<dbReference type="Gene3D" id="1.10.287.70">
    <property type="match status" value="1"/>
</dbReference>
<evidence type="ECO:0000256" key="7">
    <source>
        <dbReference type="ARBA" id="ARBA00023303"/>
    </source>
</evidence>
<dbReference type="GO" id="GO:0022841">
    <property type="term" value="F:potassium ion leak channel activity"/>
    <property type="evidence" value="ECO:0007669"/>
    <property type="project" value="TreeGrafter"/>
</dbReference>
<keyword evidence="5" id="KW-0406">Ion transport</keyword>
<proteinExistence type="predicted"/>
<keyword evidence="7 10" id="KW-0407">Ion channel</keyword>
<gene>
    <name evidence="10" type="ORF">EAT49_03190</name>
</gene>
<dbReference type="GO" id="GO:0015271">
    <property type="term" value="F:outward rectifier potassium channel activity"/>
    <property type="evidence" value="ECO:0007669"/>
    <property type="project" value="TreeGrafter"/>
</dbReference>
<evidence type="ECO:0000256" key="6">
    <source>
        <dbReference type="ARBA" id="ARBA00023136"/>
    </source>
</evidence>
<keyword evidence="3 8" id="KW-0812">Transmembrane</keyword>
<dbReference type="Pfam" id="PF07885">
    <property type="entry name" value="Ion_trans_2"/>
    <property type="match status" value="1"/>
</dbReference>
<dbReference type="GO" id="GO:0030322">
    <property type="term" value="P:stabilization of membrane potential"/>
    <property type="evidence" value="ECO:0007669"/>
    <property type="project" value="TreeGrafter"/>
</dbReference>
<dbReference type="AlphaFoldDB" id="A0A3N2R7M6"/>
<feature type="domain" description="Potassium channel" evidence="9">
    <location>
        <begin position="27"/>
        <end position="98"/>
    </location>
</feature>
<comment type="subcellular location">
    <subcellularLocation>
        <location evidence="1">Membrane</location>
        <topology evidence="1">Multi-pass membrane protein</topology>
    </subcellularLocation>
</comment>
<evidence type="ECO:0000256" key="4">
    <source>
        <dbReference type="ARBA" id="ARBA00022989"/>
    </source>
</evidence>
<keyword evidence="11" id="KW-1185">Reference proteome</keyword>
<evidence type="ECO:0000256" key="5">
    <source>
        <dbReference type="ARBA" id="ARBA00023065"/>
    </source>
</evidence>
<keyword evidence="6 8" id="KW-0472">Membrane</keyword>
<feature type="transmembrane region" description="Helical" evidence="8">
    <location>
        <begin position="20"/>
        <end position="41"/>
    </location>
</feature>
<evidence type="ECO:0000256" key="2">
    <source>
        <dbReference type="ARBA" id="ARBA00022448"/>
    </source>
</evidence>
<evidence type="ECO:0000313" key="11">
    <source>
        <dbReference type="Proteomes" id="UP000268016"/>
    </source>
</evidence>
<keyword evidence="4 8" id="KW-1133">Transmembrane helix</keyword>
<organism evidence="10 11">
    <name type="scientific">Histidinibacterium lentulum</name>
    <dbReference type="NCBI Taxonomy" id="2480588"/>
    <lineage>
        <taxon>Bacteria</taxon>
        <taxon>Pseudomonadati</taxon>
        <taxon>Pseudomonadota</taxon>
        <taxon>Alphaproteobacteria</taxon>
        <taxon>Rhodobacterales</taxon>
        <taxon>Paracoccaceae</taxon>
        <taxon>Histidinibacterium</taxon>
    </lineage>
</organism>